<feature type="non-terminal residue" evidence="1">
    <location>
        <position position="1"/>
    </location>
</feature>
<dbReference type="AlphaFoldDB" id="A0A2J6QI99"/>
<protein>
    <recommendedName>
        <fullName evidence="3">Zn(2)-C6 fungal-type domain-containing protein</fullName>
    </recommendedName>
</protein>
<proteinExistence type="predicted"/>
<reference evidence="1 2" key="1">
    <citation type="submission" date="2016-05" db="EMBL/GenBank/DDBJ databases">
        <title>A degradative enzymes factory behind the ericoid mycorrhizal symbiosis.</title>
        <authorList>
            <consortium name="DOE Joint Genome Institute"/>
            <person name="Martino E."/>
            <person name="Morin E."/>
            <person name="Grelet G."/>
            <person name="Kuo A."/>
            <person name="Kohler A."/>
            <person name="Daghino S."/>
            <person name="Barry K."/>
            <person name="Choi C."/>
            <person name="Cichocki N."/>
            <person name="Clum A."/>
            <person name="Copeland A."/>
            <person name="Hainaut M."/>
            <person name="Haridas S."/>
            <person name="Labutti K."/>
            <person name="Lindquist E."/>
            <person name="Lipzen A."/>
            <person name="Khouja H.-R."/>
            <person name="Murat C."/>
            <person name="Ohm R."/>
            <person name="Olson A."/>
            <person name="Spatafora J."/>
            <person name="Veneault-Fourrey C."/>
            <person name="Henrissat B."/>
            <person name="Grigoriev I."/>
            <person name="Martin F."/>
            <person name="Perotto S."/>
        </authorList>
    </citation>
    <scope>NUCLEOTIDE SEQUENCE [LARGE SCALE GENOMIC DNA]</scope>
    <source>
        <strain evidence="1 2">UAMH 7357</strain>
    </source>
</reference>
<dbReference type="OrthoDB" id="5386330at2759"/>
<dbReference type="PANTHER" id="PTHR47784">
    <property type="entry name" value="STEROL UPTAKE CONTROL PROTEIN 2"/>
    <property type="match status" value="1"/>
</dbReference>
<evidence type="ECO:0000313" key="2">
    <source>
        <dbReference type="Proteomes" id="UP000235672"/>
    </source>
</evidence>
<dbReference type="GO" id="GO:0001228">
    <property type="term" value="F:DNA-binding transcription activator activity, RNA polymerase II-specific"/>
    <property type="evidence" value="ECO:0007669"/>
    <property type="project" value="TreeGrafter"/>
</dbReference>
<accession>A0A2J6QI99</accession>
<dbReference type="EMBL" id="KZ613469">
    <property type="protein sequence ID" value="PMD25991.1"/>
    <property type="molecule type" value="Genomic_DNA"/>
</dbReference>
<evidence type="ECO:0008006" key="3">
    <source>
        <dbReference type="Google" id="ProtNLM"/>
    </source>
</evidence>
<keyword evidence="2" id="KW-1185">Reference proteome</keyword>
<dbReference type="PANTHER" id="PTHR47784:SF5">
    <property type="entry name" value="STEROL UPTAKE CONTROL PROTEIN 2"/>
    <property type="match status" value="1"/>
</dbReference>
<name>A0A2J6QI99_9HELO</name>
<dbReference type="Pfam" id="PF11951">
    <property type="entry name" value="Fungal_trans_2"/>
    <property type="match status" value="1"/>
</dbReference>
<sequence>CDESRPICKKCTRGTVTCSYSLEQSALVVLESAYPRIPPRINPQDTPDPSQIIHVGAPSHAEEVSLAKRYTLRGDNNDNLRLIHHYAISTCYSSWNATSVTQSVHLRDIVPALGFEHDFLLSGLLAVSSLHLALLNPSDINIASAIKYHTEALRQVQPHLTNVSPNNVGALFSFSCLIASYSFGFHQIQTPSNNSLKSILEVFTLIRGIRVIVRDGMQWLKKGPFAQSLSINPSNPNASLAPKIEAAISKLLQRTSEQNFDPELRDVYTAAIALLRQNFILAAEKPGVKMTALPFPILVSDKFLESLKGEDTLALVIFANYSVLLHWLRGYVWLRGWGNQIVEAVKHKVGTEWWDCLEWAVQEISSSDIILERKGPFEITEA</sequence>
<dbReference type="STRING" id="1745343.A0A2J6QI99"/>
<organism evidence="1 2">
    <name type="scientific">Hyaloscypha hepaticicola</name>
    <dbReference type="NCBI Taxonomy" id="2082293"/>
    <lineage>
        <taxon>Eukaryota</taxon>
        <taxon>Fungi</taxon>
        <taxon>Dikarya</taxon>
        <taxon>Ascomycota</taxon>
        <taxon>Pezizomycotina</taxon>
        <taxon>Leotiomycetes</taxon>
        <taxon>Helotiales</taxon>
        <taxon>Hyaloscyphaceae</taxon>
        <taxon>Hyaloscypha</taxon>
    </lineage>
</organism>
<dbReference type="InterPro" id="IPR053157">
    <property type="entry name" value="Sterol_Uptake_Regulator"/>
</dbReference>
<evidence type="ECO:0000313" key="1">
    <source>
        <dbReference type="EMBL" id="PMD25991.1"/>
    </source>
</evidence>
<dbReference type="Proteomes" id="UP000235672">
    <property type="component" value="Unassembled WGS sequence"/>
</dbReference>
<dbReference type="InterPro" id="IPR021858">
    <property type="entry name" value="Fun_TF"/>
</dbReference>
<gene>
    <name evidence="1" type="ORF">NA56DRAFT_735928</name>
</gene>